<protein>
    <recommendedName>
        <fullName evidence="8">Glycosyl transferase</fullName>
    </recommendedName>
</protein>
<keyword evidence="2" id="KW-0328">Glycosyltransferase</keyword>
<keyword evidence="3" id="KW-0808">Transferase</keyword>
<dbReference type="CDD" id="cd04186">
    <property type="entry name" value="GT_2_like_c"/>
    <property type="match status" value="1"/>
</dbReference>
<dbReference type="Pfam" id="PF00535">
    <property type="entry name" value="Glycos_transf_2"/>
    <property type="match status" value="2"/>
</dbReference>
<dbReference type="OrthoDB" id="5123492at2"/>
<feature type="domain" description="Glycosyltransferase 2-like" evidence="5">
    <location>
        <begin position="671"/>
        <end position="785"/>
    </location>
</feature>
<evidence type="ECO:0000256" key="3">
    <source>
        <dbReference type="ARBA" id="ARBA00022679"/>
    </source>
</evidence>
<feature type="domain" description="Glycosyltransferase 2-like" evidence="5">
    <location>
        <begin position="1400"/>
        <end position="1576"/>
    </location>
</feature>
<dbReference type="InterPro" id="IPR001173">
    <property type="entry name" value="Glyco_trans_2-like"/>
</dbReference>
<comment type="caution">
    <text evidence="6">The sequence shown here is derived from an EMBL/GenBank/DDBJ whole genome shotgun (WGS) entry which is preliminary data.</text>
</comment>
<dbReference type="PANTHER" id="PTHR43179">
    <property type="entry name" value="RHAMNOSYLTRANSFERASE WBBL"/>
    <property type="match status" value="1"/>
</dbReference>
<gene>
    <name evidence="6" type="ORF">DN062_02745</name>
</gene>
<dbReference type="GO" id="GO:0016757">
    <property type="term" value="F:glycosyltransferase activity"/>
    <property type="evidence" value="ECO:0007669"/>
    <property type="project" value="UniProtKB-KW"/>
</dbReference>
<evidence type="ECO:0000256" key="2">
    <source>
        <dbReference type="ARBA" id="ARBA00022676"/>
    </source>
</evidence>
<dbReference type="CDD" id="cd03801">
    <property type="entry name" value="GT4_PimA-like"/>
    <property type="match status" value="1"/>
</dbReference>
<dbReference type="InterPro" id="IPR029044">
    <property type="entry name" value="Nucleotide-diphossugar_trans"/>
</dbReference>
<evidence type="ECO:0000256" key="1">
    <source>
        <dbReference type="ARBA" id="ARBA00006739"/>
    </source>
</evidence>
<dbReference type="InterPro" id="IPR007739">
    <property type="entry name" value="RgpF"/>
</dbReference>
<dbReference type="Gene3D" id="3.40.50.2000">
    <property type="entry name" value="Glycogen Phosphorylase B"/>
    <property type="match status" value="2"/>
</dbReference>
<feature type="domain" description="Glycosyl transferase family 1" evidence="4">
    <location>
        <begin position="1172"/>
        <end position="1338"/>
    </location>
</feature>
<evidence type="ECO:0000259" key="5">
    <source>
        <dbReference type="Pfam" id="PF00535"/>
    </source>
</evidence>
<dbReference type="EMBL" id="QKRX01000002">
    <property type="protein sequence ID" value="RAU19204.1"/>
    <property type="molecule type" value="Genomic_DNA"/>
</dbReference>
<accession>A0A364NQ78</accession>
<dbReference type="Proteomes" id="UP000250744">
    <property type="component" value="Unassembled WGS sequence"/>
</dbReference>
<dbReference type="PANTHER" id="PTHR43179:SF12">
    <property type="entry name" value="GALACTOFURANOSYLTRANSFERASE GLFT2"/>
    <property type="match status" value="1"/>
</dbReference>
<keyword evidence="7" id="KW-1185">Reference proteome</keyword>
<organism evidence="6 7">
    <name type="scientific">Nitrincola tibetensis</name>
    <dbReference type="NCBI Taxonomy" id="2219697"/>
    <lineage>
        <taxon>Bacteria</taxon>
        <taxon>Pseudomonadati</taxon>
        <taxon>Pseudomonadota</taxon>
        <taxon>Gammaproteobacteria</taxon>
        <taxon>Oceanospirillales</taxon>
        <taxon>Oceanospirillaceae</taxon>
        <taxon>Nitrincola</taxon>
    </lineage>
</organism>
<evidence type="ECO:0000313" key="6">
    <source>
        <dbReference type="EMBL" id="RAU19204.1"/>
    </source>
</evidence>
<dbReference type="SUPFAM" id="SSF53448">
    <property type="entry name" value="Nucleotide-diphospho-sugar transferases"/>
    <property type="match status" value="2"/>
</dbReference>
<dbReference type="RefSeq" id="WP_112157336.1">
    <property type="nucleotide sequence ID" value="NZ_QKRX01000002.1"/>
</dbReference>
<dbReference type="InterPro" id="IPR001296">
    <property type="entry name" value="Glyco_trans_1"/>
</dbReference>
<evidence type="ECO:0008006" key="8">
    <source>
        <dbReference type="Google" id="ProtNLM"/>
    </source>
</evidence>
<name>A0A364NQ78_9GAMM</name>
<dbReference type="SUPFAM" id="SSF53756">
    <property type="entry name" value="UDP-Glycosyltransferase/glycogen phosphorylase"/>
    <property type="match status" value="1"/>
</dbReference>
<reference evidence="6 7" key="1">
    <citation type="submission" date="2018-06" db="EMBL/GenBank/DDBJ databases">
        <title>Nitrincola tibetense sp. nov., isolated from Lake XuguoCo on Tibetan Plateau.</title>
        <authorList>
            <person name="Xing P."/>
        </authorList>
    </citation>
    <scope>NUCLEOTIDE SEQUENCE [LARGE SCALE GENOMIC DNA]</scope>
    <source>
        <strain evidence="7">xg18</strain>
    </source>
</reference>
<sequence length="1682" mass="186705">MDTNTGASAFARGNDYLAQKDFVRAIRHYMESLRETPVMQEEAIFSLRYAIKQLKRAPDQAMMSQAVWVSKGSEFAGIAEDLHRHLNTLASTDIWVDASGDLDTLFPKLTVTDLERLVSHVLSHPCALVVMLDASRDACVMAGLYQVIWGTRIVADVRLQPVLSNPAISAALLAGEGNVSLASCVDHWVSFNFYQHIRSAAEYLPLAPAPSVNESTQSRLLNYRQLALHGQSSMMREAQSLLFNNLLSILQTARSPESEVLQALQSDLLQTSQACSSDESAKKVAVLVHYYYEDIWLEIARYLDQITSPFDLFITTTSNVGAKVVADIAKRYPSARVFVSPNKGMDIVPFLNLIPLMVNEGYVAVLKLQTKKGDSHLATIWRDVMLKSLIGKTAQFDHVVAAFKHDPDLVCAGPATLFQSAPRIMYDNLANIQRLTEQVYGCAYPEGDWGFFAGTMFWARPESLLALSQIANFTNPELTDDYKVDGKLEHAIERFFGLVPVLTESKIGLLQPTATALDEVDLVCVAPGQAVGQADIGALMRQYERLQADYALVRSYELFNAQHYYVQCPELKASRTDLIVHYLLSGTYKGLSPDQAFSPSQYRALNQDVVKAYVEPYVHYLKSGAREKRALYKEPAALEANAAHLRYAVLNQQLISWPGLVSKEYDKDLVSIVIPVYSQPELTEDCIKSLIQCKNKRRSEVILVDNGSDAVTAEILQRYAQEYEWIHCVSNGENMNFALGCNLGFNAAKGGQVIFLNNDTTLTDAWVDQLVAPLSDESVAAVQPKLLFPDNTIQCAGVVFNAWSSLGCPLYAGFEPEGKEANTPRQLQAITAACIALRSRDFAKLKGFDPIFVNGQEDVDLCLRLTHGTGKHCYYQPESLVYHHEGKSQGRGKYVLRNRQVFLRRWESRIRADDLAIYAADGWQVQGWTLDLPEKTQQGLSIYRPVLGNQPVEPVFAEPFVDFTTQDEARQKGAKLDTAFSGQREVNPDAPSVLVCAHAAGVHLFGGERSFLDMLDALNAMQLNVVVSVPGVQNFDYLAAIQERACAVYCLHYPHWKESLVPDRRSINKFKSIIQHHRIEFVHCNTIMLREPMLAARELSVTTFMHIRELISQDTAIAKHIGLSTDAIIDKMYERTDYFIANSKTTAQDFTRGRNTFIAPNIVQVDTLDIANPIQPDRIVFGLISSNLPKKGIYEFAELAKRCAKSAPNARFAFVGPKSGPEWTKDIQALEAAVKRGELPNNIIFTGYKATPLDALQEVNVVVNLSLFAESFGRSVAEALAARRPVIVYDKGALAELVQEGVSGYVVPFKDLDAFEAKILLMCQQPERLAAMGDAGRRFIVEQYSPRTLMQRFNAAYLSGYCQRIDLRLARHSGGINAALLERAAGYRPFSLKTFVEPTTIIIPVYNAVKETESCIHSVLRHTDLDATQILIINDGSPDAAVRPMLEQFEGLPKVQIVHNEQNMGYTRTINKAIQLAGRDDVLLLNSDAFVTPGWFTGMRMAAASEDKVGTVTAMGNHSGAFSFPVQGVENLPPEGCSYDEFASTITLSNAALKPLALPTGNGFCMLIKRSLLDEIGLFDEEAFPRGYGEENDFCMNGFKLGYSNLLSPWSYVFHVRSASFKGEKAQLLEAGALALEKKHPDYPDLVAAAFSSASMRALRQHIHQTVGTINSKWVGRKSVQQ</sequence>
<evidence type="ECO:0000259" key="4">
    <source>
        <dbReference type="Pfam" id="PF00534"/>
    </source>
</evidence>
<dbReference type="Pfam" id="PF05045">
    <property type="entry name" value="RgpF"/>
    <property type="match status" value="1"/>
</dbReference>
<dbReference type="Pfam" id="PF00534">
    <property type="entry name" value="Glycos_transf_1"/>
    <property type="match status" value="1"/>
</dbReference>
<dbReference type="Gene3D" id="3.90.550.10">
    <property type="entry name" value="Spore Coat Polysaccharide Biosynthesis Protein SpsA, Chain A"/>
    <property type="match status" value="2"/>
</dbReference>
<proteinExistence type="inferred from homology"/>
<comment type="similarity">
    <text evidence="1">Belongs to the glycosyltransferase 2 family.</text>
</comment>
<evidence type="ECO:0000313" key="7">
    <source>
        <dbReference type="Proteomes" id="UP000250744"/>
    </source>
</evidence>